<feature type="transmembrane region" description="Helical" evidence="5">
    <location>
        <begin position="224"/>
        <end position="248"/>
    </location>
</feature>
<evidence type="ECO:0000313" key="7">
    <source>
        <dbReference type="Proteomes" id="UP000250266"/>
    </source>
</evidence>
<dbReference type="PANTHER" id="PTHR31465">
    <property type="entry name" value="PROTEIN RTA1-RELATED"/>
    <property type="match status" value="1"/>
</dbReference>
<gene>
    <name evidence="6" type="ORF">K432DRAFT_273215</name>
</gene>
<feature type="transmembrane region" description="Helical" evidence="5">
    <location>
        <begin position="63"/>
        <end position="88"/>
    </location>
</feature>
<evidence type="ECO:0000256" key="5">
    <source>
        <dbReference type="SAM" id="Phobius"/>
    </source>
</evidence>
<feature type="non-terminal residue" evidence="6">
    <location>
        <position position="254"/>
    </location>
</feature>
<organism evidence="6 7">
    <name type="scientific">Lepidopterella palustris CBS 459.81</name>
    <dbReference type="NCBI Taxonomy" id="1314670"/>
    <lineage>
        <taxon>Eukaryota</taxon>
        <taxon>Fungi</taxon>
        <taxon>Dikarya</taxon>
        <taxon>Ascomycota</taxon>
        <taxon>Pezizomycotina</taxon>
        <taxon>Dothideomycetes</taxon>
        <taxon>Pleosporomycetidae</taxon>
        <taxon>Mytilinidiales</taxon>
        <taxon>Argynnaceae</taxon>
        <taxon>Lepidopterella</taxon>
    </lineage>
</organism>
<dbReference type="PANTHER" id="PTHR31465:SF11">
    <property type="entry name" value="DOMAIN PROTEIN, PUTATIVE (AFU_ORTHOLOGUE AFUA_3G10770)-RELATED"/>
    <property type="match status" value="1"/>
</dbReference>
<accession>A0A8E2EGK5</accession>
<reference evidence="6 7" key="1">
    <citation type="journal article" date="2016" name="Nat. Commun.">
        <title>Ectomycorrhizal ecology is imprinted in the genome of the dominant symbiotic fungus Cenococcum geophilum.</title>
        <authorList>
            <consortium name="DOE Joint Genome Institute"/>
            <person name="Peter M."/>
            <person name="Kohler A."/>
            <person name="Ohm R.A."/>
            <person name="Kuo A."/>
            <person name="Krutzmann J."/>
            <person name="Morin E."/>
            <person name="Arend M."/>
            <person name="Barry K.W."/>
            <person name="Binder M."/>
            <person name="Choi C."/>
            <person name="Clum A."/>
            <person name="Copeland A."/>
            <person name="Grisel N."/>
            <person name="Haridas S."/>
            <person name="Kipfer T."/>
            <person name="LaButti K."/>
            <person name="Lindquist E."/>
            <person name="Lipzen A."/>
            <person name="Maire R."/>
            <person name="Meier B."/>
            <person name="Mihaltcheva S."/>
            <person name="Molinier V."/>
            <person name="Murat C."/>
            <person name="Poggeler S."/>
            <person name="Quandt C.A."/>
            <person name="Sperisen C."/>
            <person name="Tritt A."/>
            <person name="Tisserant E."/>
            <person name="Crous P.W."/>
            <person name="Henrissat B."/>
            <person name="Nehls U."/>
            <person name="Egli S."/>
            <person name="Spatafora J.W."/>
            <person name="Grigoriev I.V."/>
            <person name="Martin F.M."/>
        </authorList>
    </citation>
    <scope>NUCLEOTIDE SEQUENCE [LARGE SCALE GENOMIC DNA]</scope>
    <source>
        <strain evidence="6 7">CBS 459.81</strain>
    </source>
</reference>
<sequence>YGYVPHLAPGIVFTTLFAICTVLHIIQASWKRRWWCVVFAIGALTETIGWGGRTWSSHCPNNLNAFLMQICTLILAPTFFTAGIYIILGRLIQLFGRHTSPISAAAYLWIFCTCDVISLVIQAVGGGMAATAVAANPPKQSKTGTDIMVSGIIFQMASITVFVLFFVEFLRRVRRDRHSISRKVWALVAASTFSCLMIYIRSIYRTVELLQGWSGYLITHESYFIALDASLMLAAVAVFNVIHPGWFIPTQREM</sequence>
<feature type="transmembrane region" description="Helical" evidence="5">
    <location>
        <begin position="182"/>
        <end position="204"/>
    </location>
</feature>
<dbReference type="Proteomes" id="UP000250266">
    <property type="component" value="Unassembled WGS sequence"/>
</dbReference>
<evidence type="ECO:0000256" key="4">
    <source>
        <dbReference type="ARBA" id="ARBA00023136"/>
    </source>
</evidence>
<dbReference type="AlphaFoldDB" id="A0A8E2EGK5"/>
<dbReference type="OrthoDB" id="1844152at2759"/>
<evidence type="ECO:0000256" key="2">
    <source>
        <dbReference type="ARBA" id="ARBA00022692"/>
    </source>
</evidence>
<feature type="non-terminal residue" evidence="6">
    <location>
        <position position="1"/>
    </location>
</feature>
<keyword evidence="7" id="KW-1185">Reference proteome</keyword>
<dbReference type="EMBL" id="KV744857">
    <property type="protein sequence ID" value="OCK83605.1"/>
    <property type="molecule type" value="Genomic_DNA"/>
</dbReference>
<evidence type="ECO:0000313" key="6">
    <source>
        <dbReference type="EMBL" id="OCK83605.1"/>
    </source>
</evidence>
<keyword evidence="2 5" id="KW-0812">Transmembrane</keyword>
<feature type="transmembrane region" description="Helical" evidence="5">
    <location>
        <begin position="108"/>
        <end position="135"/>
    </location>
</feature>
<dbReference type="InterPro" id="IPR007568">
    <property type="entry name" value="RTA1"/>
</dbReference>
<name>A0A8E2EGK5_9PEZI</name>
<evidence type="ECO:0000256" key="1">
    <source>
        <dbReference type="ARBA" id="ARBA00004141"/>
    </source>
</evidence>
<proteinExistence type="predicted"/>
<keyword evidence="3 5" id="KW-1133">Transmembrane helix</keyword>
<dbReference type="GO" id="GO:0005886">
    <property type="term" value="C:plasma membrane"/>
    <property type="evidence" value="ECO:0007669"/>
    <property type="project" value="TreeGrafter"/>
</dbReference>
<feature type="transmembrane region" description="Helical" evidence="5">
    <location>
        <begin position="6"/>
        <end position="26"/>
    </location>
</feature>
<evidence type="ECO:0000256" key="3">
    <source>
        <dbReference type="ARBA" id="ARBA00022989"/>
    </source>
</evidence>
<keyword evidence="4 5" id="KW-0472">Membrane</keyword>
<dbReference type="GO" id="GO:0000324">
    <property type="term" value="C:fungal-type vacuole"/>
    <property type="evidence" value="ECO:0007669"/>
    <property type="project" value="TreeGrafter"/>
</dbReference>
<comment type="subcellular location">
    <subcellularLocation>
        <location evidence="1">Membrane</location>
        <topology evidence="1">Multi-pass membrane protein</topology>
    </subcellularLocation>
</comment>
<feature type="transmembrane region" description="Helical" evidence="5">
    <location>
        <begin position="33"/>
        <end position="51"/>
    </location>
</feature>
<protein>
    <submittedName>
        <fullName evidence="6">RTA1 like protein</fullName>
    </submittedName>
</protein>
<dbReference type="Pfam" id="PF04479">
    <property type="entry name" value="RTA1"/>
    <property type="match status" value="1"/>
</dbReference>
<feature type="transmembrane region" description="Helical" evidence="5">
    <location>
        <begin position="147"/>
        <end position="170"/>
    </location>
</feature>